<protein>
    <recommendedName>
        <fullName evidence="4">PD-(D/E)XK nuclease superfamily protein</fullName>
    </recommendedName>
</protein>
<keyword evidence="3" id="KW-1185">Reference proteome</keyword>
<feature type="region of interest" description="Disordered" evidence="1">
    <location>
        <begin position="1"/>
        <end position="22"/>
    </location>
</feature>
<evidence type="ECO:0000313" key="3">
    <source>
        <dbReference type="Proteomes" id="UP001596012"/>
    </source>
</evidence>
<evidence type="ECO:0000256" key="1">
    <source>
        <dbReference type="SAM" id="MobiDB-lite"/>
    </source>
</evidence>
<dbReference type="Proteomes" id="UP001596012">
    <property type="component" value="Unassembled WGS sequence"/>
</dbReference>
<reference evidence="3" key="1">
    <citation type="journal article" date="2019" name="Int. J. Syst. Evol. Microbiol.">
        <title>The Global Catalogue of Microorganisms (GCM) 10K type strain sequencing project: providing services to taxonomists for standard genome sequencing and annotation.</title>
        <authorList>
            <consortium name="The Broad Institute Genomics Platform"/>
            <consortium name="The Broad Institute Genome Sequencing Center for Infectious Disease"/>
            <person name="Wu L."/>
            <person name="Ma J."/>
        </authorList>
    </citation>
    <scope>NUCLEOTIDE SEQUENCE [LARGE SCALE GENOMIC DNA]</scope>
    <source>
        <strain evidence="3">DT43</strain>
    </source>
</reference>
<feature type="compositionally biased region" description="Polar residues" evidence="1">
    <location>
        <begin position="211"/>
        <end position="220"/>
    </location>
</feature>
<gene>
    <name evidence="2" type="ORF">ACFPH6_14665</name>
</gene>
<accession>A0ABV8YMG1</accession>
<sequence length="330" mass="36683">MYSCQGLRPIPSSTDLHSRERREGREAVVQRALSSLMFGHEPKGWNFTDTPTDRGQHFIELLDAAAFGTPHPEPARLVDEFELPGRHVEERAGSPDFAVLWSDRMLLVELKAERSSHTPGQCERYLDLARHHYPHCQVDLIYLTPSMPAKDLRALPDGSRYAHLAWPVVLPHIVAAWSGSDHPAERALTALLAEYLPALDQPRTQRKPGPTSATVTSATGTEPDPAPTPAWDWAPVADSVLHVAARVQGDRCQRGVDVPTENLDALDAVRIQVRDLLRTGPVLEGIRITHVQPWIWRAATSTGKHLTNTGRDTGYEMRLSYYTAPFADIA</sequence>
<comment type="caution">
    <text evidence="2">The sequence shown here is derived from an EMBL/GenBank/DDBJ whole genome shotgun (WGS) entry which is preliminary data.</text>
</comment>
<evidence type="ECO:0008006" key="4">
    <source>
        <dbReference type="Google" id="ProtNLM"/>
    </source>
</evidence>
<name>A0ABV8YMG1_9ACTN</name>
<feature type="region of interest" description="Disordered" evidence="1">
    <location>
        <begin position="200"/>
        <end position="226"/>
    </location>
</feature>
<dbReference type="RefSeq" id="WP_386342030.1">
    <property type="nucleotide sequence ID" value="NZ_JBHSFG010000022.1"/>
</dbReference>
<organism evidence="2 3">
    <name type="scientific">Streptomyces xiangluensis</name>
    <dbReference type="NCBI Taxonomy" id="2665720"/>
    <lineage>
        <taxon>Bacteria</taxon>
        <taxon>Bacillati</taxon>
        <taxon>Actinomycetota</taxon>
        <taxon>Actinomycetes</taxon>
        <taxon>Kitasatosporales</taxon>
        <taxon>Streptomycetaceae</taxon>
        <taxon>Streptomyces</taxon>
    </lineage>
</organism>
<dbReference type="EMBL" id="JBHSFG010000022">
    <property type="protein sequence ID" value="MFC4465752.1"/>
    <property type="molecule type" value="Genomic_DNA"/>
</dbReference>
<evidence type="ECO:0000313" key="2">
    <source>
        <dbReference type="EMBL" id="MFC4465752.1"/>
    </source>
</evidence>
<proteinExistence type="predicted"/>